<sequence length="64" mass="7402">MYFKTIHETLIYFVFAWAILKPPIRRLIGLGLQALWQALLKRWLVRLANVPANRGGLLTSNKLP</sequence>
<organism evidence="1 2">
    <name type="scientific">Draconibacterium orientale</name>
    <dbReference type="NCBI Taxonomy" id="1168034"/>
    <lineage>
        <taxon>Bacteria</taxon>
        <taxon>Pseudomonadati</taxon>
        <taxon>Bacteroidota</taxon>
        <taxon>Bacteroidia</taxon>
        <taxon>Marinilabiliales</taxon>
        <taxon>Prolixibacteraceae</taxon>
        <taxon>Draconibacterium</taxon>
    </lineage>
</organism>
<evidence type="ECO:0000313" key="1">
    <source>
        <dbReference type="EMBL" id="AHW62339.1"/>
    </source>
</evidence>
<evidence type="ECO:0000313" key="2">
    <source>
        <dbReference type="Proteomes" id="UP000023772"/>
    </source>
</evidence>
<accession>A0ABN4D4W9</accession>
<dbReference type="Proteomes" id="UP000023772">
    <property type="component" value="Chromosome"/>
</dbReference>
<proteinExistence type="predicted"/>
<reference evidence="1 2" key="1">
    <citation type="submission" date="2014-03" db="EMBL/GenBank/DDBJ databases">
        <title>Complete genome sequence of a deeply braunched marine Bacteroidia bacterium Draconibacterium orientale type strain FH5T.</title>
        <authorList>
            <person name="Li X."/>
            <person name="Wang X."/>
            <person name="Xie Z."/>
            <person name="Du Z."/>
            <person name="Chen G."/>
        </authorList>
    </citation>
    <scope>NUCLEOTIDE SEQUENCE [LARGE SCALE GENOMIC DNA]</scope>
    <source>
        <strain evidence="1 2">FH5</strain>
    </source>
</reference>
<name>A0ABN4D4W9_9BACT</name>
<protein>
    <submittedName>
        <fullName evidence="1">Uncharacterized protein</fullName>
    </submittedName>
</protein>
<gene>
    <name evidence="1" type="ORF">FH5T_19860</name>
</gene>
<keyword evidence="2" id="KW-1185">Reference proteome</keyword>
<dbReference type="EMBL" id="CP007451">
    <property type="protein sequence ID" value="AHW62339.1"/>
    <property type="molecule type" value="Genomic_DNA"/>
</dbReference>